<dbReference type="InterPro" id="IPR002645">
    <property type="entry name" value="STAS_dom"/>
</dbReference>
<evidence type="ECO:0000259" key="3">
    <source>
        <dbReference type="PROSITE" id="PS50801"/>
    </source>
</evidence>
<proteinExistence type="inferred from homology"/>
<reference evidence="4" key="2">
    <citation type="submission" date="2020-09" db="EMBL/GenBank/DDBJ databases">
        <authorList>
            <person name="Sun Q."/>
            <person name="Kim S."/>
        </authorList>
    </citation>
    <scope>NUCLEOTIDE SEQUENCE</scope>
    <source>
        <strain evidence="4">KCTC 32422</strain>
    </source>
</reference>
<keyword evidence="2" id="KW-1133">Transmembrane helix</keyword>
<feature type="transmembrane region" description="Helical" evidence="2">
    <location>
        <begin position="163"/>
        <end position="184"/>
    </location>
</feature>
<dbReference type="PANTHER" id="PTHR30188:SF3">
    <property type="entry name" value="ABC TRANSPORTER PERMEASE"/>
    <property type="match status" value="1"/>
</dbReference>
<dbReference type="GO" id="GO:0005548">
    <property type="term" value="F:phospholipid transporter activity"/>
    <property type="evidence" value="ECO:0007669"/>
    <property type="project" value="TreeGrafter"/>
</dbReference>
<feature type="transmembrane region" description="Helical" evidence="2">
    <location>
        <begin position="261"/>
        <end position="291"/>
    </location>
</feature>
<keyword evidence="2" id="KW-0997">Cell inner membrane</keyword>
<comment type="subcellular location">
    <subcellularLocation>
        <location evidence="2">Cell inner membrane</location>
        <topology evidence="2">Multi-pass membrane protein</topology>
    </subcellularLocation>
</comment>
<comment type="similarity">
    <text evidence="2">Belongs to the MlaE permease family.</text>
</comment>
<organism evidence="4 5">
    <name type="scientific">Novosphingobium arvoryzae</name>
    <dbReference type="NCBI Taxonomy" id="1256514"/>
    <lineage>
        <taxon>Bacteria</taxon>
        <taxon>Pseudomonadati</taxon>
        <taxon>Pseudomonadota</taxon>
        <taxon>Alphaproteobacteria</taxon>
        <taxon>Sphingomonadales</taxon>
        <taxon>Sphingomonadaceae</taxon>
        <taxon>Novosphingobium</taxon>
    </lineage>
</organism>
<feature type="domain" description="STAS" evidence="3">
    <location>
        <begin position="19"/>
        <end position="65"/>
    </location>
</feature>
<dbReference type="SUPFAM" id="SSF52091">
    <property type="entry name" value="SpoIIaa-like"/>
    <property type="match status" value="1"/>
</dbReference>
<dbReference type="AlphaFoldDB" id="A0A918RET3"/>
<dbReference type="PROSITE" id="PS50801">
    <property type="entry name" value="STAS"/>
    <property type="match status" value="1"/>
</dbReference>
<feature type="transmembrane region" description="Helical" evidence="2">
    <location>
        <begin position="129"/>
        <end position="148"/>
    </location>
</feature>
<dbReference type="InterPro" id="IPR003453">
    <property type="entry name" value="ABC_MlaE_roteobac"/>
</dbReference>
<accession>A0A918RET3</accession>
<dbReference type="Pfam" id="PF02405">
    <property type="entry name" value="MlaE"/>
    <property type="match status" value="1"/>
</dbReference>
<feature type="transmembrane region" description="Helical" evidence="2">
    <location>
        <begin position="311"/>
        <end position="331"/>
    </location>
</feature>
<keyword evidence="2" id="KW-1003">Cell membrane</keyword>
<protein>
    <submittedName>
        <fullName evidence="4">ABC transporter inner membrane subunit</fullName>
    </submittedName>
</protein>
<dbReference type="EMBL" id="BMZD01000002">
    <property type="protein sequence ID" value="GGZ92646.1"/>
    <property type="molecule type" value="Genomic_DNA"/>
</dbReference>
<gene>
    <name evidence="4" type="ORF">GCM10011617_10330</name>
</gene>
<dbReference type="GO" id="GO:0043190">
    <property type="term" value="C:ATP-binding cassette (ABC) transporter complex"/>
    <property type="evidence" value="ECO:0007669"/>
    <property type="project" value="InterPro"/>
</dbReference>
<evidence type="ECO:0000313" key="4">
    <source>
        <dbReference type="EMBL" id="GGZ92646.1"/>
    </source>
</evidence>
<keyword evidence="2" id="KW-0812">Transmembrane</keyword>
<reference evidence="4" key="1">
    <citation type="journal article" date="2014" name="Int. J. Syst. Evol. Microbiol.">
        <title>Complete genome sequence of Corynebacterium casei LMG S-19264T (=DSM 44701T), isolated from a smear-ripened cheese.</title>
        <authorList>
            <consortium name="US DOE Joint Genome Institute (JGI-PGF)"/>
            <person name="Walter F."/>
            <person name="Albersmeier A."/>
            <person name="Kalinowski J."/>
            <person name="Ruckert C."/>
        </authorList>
    </citation>
    <scope>NUCLEOTIDE SEQUENCE</scope>
    <source>
        <strain evidence="4">KCTC 32422</strain>
    </source>
</reference>
<dbReference type="InterPro" id="IPR036513">
    <property type="entry name" value="STAS_dom_sf"/>
</dbReference>
<dbReference type="InterPro" id="IPR030802">
    <property type="entry name" value="Permease_MalE"/>
</dbReference>
<comment type="caution">
    <text evidence="4">The sequence shown here is derived from an EMBL/GenBank/DDBJ whole genome shotgun (WGS) entry which is preliminary data.</text>
</comment>
<dbReference type="NCBIfam" id="TIGR00056">
    <property type="entry name" value="MlaE family lipid ABC transporter permease subunit"/>
    <property type="match status" value="1"/>
</dbReference>
<evidence type="ECO:0000313" key="5">
    <source>
        <dbReference type="Proteomes" id="UP000634139"/>
    </source>
</evidence>
<comment type="function">
    <text evidence="1">Could be part of an ABC transporter complex.</text>
</comment>
<dbReference type="Proteomes" id="UP000634139">
    <property type="component" value="Unassembled WGS sequence"/>
</dbReference>
<dbReference type="PANTHER" id="PTHR30188">
    <property type="entry name" value="ABC TRANSPORTER PERMEASE PROTEIN-RELATED"/>
    <property type="match status" value="1"/>
</dbReference>
<evidence type="ECO:0000256" key="2">
    <source>
        <dbReference type="RuleBase" id="RU362044"/>
    </source>
</evidence>
<name>A0A918RET3_9SPHN</name>
<feature type="transmembrane region" description="Helical" evidence="2">
    <location>
        <begin position="343"/>
        <end position="369"/>
    </location>
</feature>
<sequence>MTAHKMRDQADFTVQADDDGALTIALTGPLVVSSVGTLDPRLRQLEGPVRQIDLSGVREIDTTGAWTVWRLARDNAAQITGASEEAERLIAALRPLRGEGAIVPEELPLLTRVPAFVGNYMIALGRGTLGILEFMGGMLVAAWAITFGRSRLRVNAVVRQVELVGVTALPIVGLMSFLVGIVIAQQGAVQLQDLGFGEMTVNLVGRISLRELGILMTAIMVAGRSGSSFAAQIGTMKLTEEIDAMRTIGVSPMEALVIPRVLAAILVMPLLGFYSALLSIIGGAAISTLTLDIPFWTFITRVQEVVPTHDLWVGLIKGPVFGLIIALTGCYQGMQVKGNSEEVGHRTTVAVVQAIFAVIVLDAFFAVFFTEIGWG</sequence>
<keyword evidence="2" id="KW-0472">Membrane</keyword>
<evidence type="ECO:0000256" key="1">
    <source>
        <dbReference type="ARBA" id="ARBA00003787"/>
    </source>
</evidence>
<keyword evidence="5" id="KW-1185">Reference proteome</keyword>